<dbReference type="InterPro" id="IPR033467">
    <property type="entry name" value="Tesmin/TSO1-like_CXC"/>
</dbReference>
<feature type="region of interest" description="Disordered" evidence="4">
    <location>
        <begin position="377"/>
        <end position="441"/>
    </location>
</feature>
<sequence length="583" mass="61714">MDSSHPSASLSLAVVPSTSMATGEQLSRKPARQLDFTSMYGSGGPSSSETSLRSGQSNIYSTRPPSPSNSPARKHGSPRAGPRPRAVFEPKDGTPKKCKQCNCKNSRCLKLYCECFASGTYCDGCNCVNCCNNVENESIRQEAVETTLERNPNAFRPKIASSPSALLREREDGSEHPVAGKHNKGCHCKKSGCLKKYCECFQANILCSENCKCIDCKNFIGSEERRALFHGEHDVGTSYPNMASNGSGAGGPLPTTSGVGGFTPSPMKRRRTQDLVLLQQGLKEQAAPRRSVPQPVMQPLPVKTVTATTHPAAPTHLPAARGSSAHTPTVHIVQRSLLAGVIQQDAIHDLCRLLVIVESETRKRNLGNIQQAGAIESGVSASSKPTAENLAVGSKEDGKTQVDQEKPEGKSEEAAVGDLAAAESSSGAEDGDAEKGRKQRAMSPGTLALMCDEQDTLFTAPSSPTGGAVAGGPYGSLVAEQERVILTEFRDCLRSIVSVGKRRVSNLEKDTLRSEVLQSLKRNQGLGEGTRVLRPIPSPAQPVSHIVVPSSLTPMSLSAKSRGIGTTPLAGISNPGTVPAAQL</sequence>
<dbReference type="EMBL" id="JBJQOH010000007">
    <property type="protein sequence ID" value="KAL3681297.1"/>
    <property type="molecule type" value="Genomic_DNA"/>
</dbReference>
<keyword evidence="3" id="KW-0539">Nucleus</keyword>
<comment type="subcellular location">
    <subcellularLocation>
        <location evidence="1">Nucleus</location>
    </subcellularLocation>
</comment>
<gene>
    <name evidence="6" type="ORF">R1sor_024253</name>
</gene>
<dbReference type="InterPro" id="IPR028307">
    <property type="entry name" value="Lin-54_fam"/>
</dbReference>
<organism evidence="6 7">
    <name type="scientific">Riccia sorocarpa</name>
    <dbReference type="NCBI Taxonomy" id="122646"/>
    <lineage>
        <taxon>Eukaryota</taxon>
        <taxon>Viridiplantae</taxon>
        <taxon>Streptophyta</taxon>
        <taxon>Embryophyta</taxon>
        <taxon>Marchantiophyta</taxon>
        <taxon>Marchantiopsida</taxon>
        <taxon>Marchantiidae</taxon>
        <taxon>Marchantiales</taxon>
        <taxon>Ricciaceae</taxon>
        <taxon>Riccia</taxon>
    </lineage>
</organism>
<keyword evidence="7" id="KW-1185">Reference proteome</keyword>
<comment type="similarity">
    <text evidence="2">Belongs to the lin-54 family.</text>
</comment>
<evidence type="ECO:0000313" key="7">
    <source>
        <dbReference type="Proteomes" id="UP001633002"/>
    </source>
</evidence>
<feature type="compositionally biased region" description="Polar residues" evidence="4">
    <location>
        <begin position="35"/>
        <end position="63"/>
    </location>
</feature>
<feature type="compositionally biased region" description="Polar residues" evidence="4">
    <location>
        <begin position="1"/>
        <end position="25"/>
    </location>
</feature>
<proteinExistence type="inferred from homology"/>
<reference evidence="6 7" key="1">
    <citation type="submission" date="2024-09" db="EMBL/GenBank/DDBJ databases">
        <title>Chromosome-scale assembly of Riccia sorocarpa.</title>
        <authorList>
            <person name="Paukszto L."/>
        </authorList>
    </citation>
    <scope>NUCLEOTIDE SEQUENCE [LARGE SCALE GENOMIC DNA]</scope>
    <source>
        <strain evidence="6">LP-2024</strain>
        <tissue evidence="6">Aerial parts of the thallus</tissue>
    </source>
</reference>
<dbReference type="SMART" id="SM01114">
    <property type="entry name" value="CXC"/>
    <property type="match status" value="2"/>
</dbReference>
<dbReference type="InterPro" id="IPR005172">
    <property type="entry name" value="CRC"/>
</dbReference>
<evidence type="ECO:0000256" key="3">
    <source>
        <dbReference type="ARBA" id="ARBA00023242"/>
    </source>
</evidence>
<evidence type="ECO:0000256" key="2">
    <source>
        <dbReference type="ARBA" id="ARBA00007267"/>
    </source>
</evidence>
<accession>A0ABD3GS70</accession>
<evidence type="ECO:0000256" key="1">
    <source>
        <dbReference type="ARBA" id="ARBA00004123"/>
    </source>
</evidence>
<dbReference type="PROSITE" id="PS51634">
    <property type="entry name" value="CRC"/>
    <property type="match status" value="1"/>
</dbReference>
<comment type="caution">
    <text evidence="6">The sequence shown here is derived from an EMBL/GenBank/DDBJ whole genome shotgun (WGS) entry which is preliminary data.</text>
</comment>
<feature type="region of interest" description="Disordered" evidence="4">
    <location>
        <begin position="1"/>
        <end position="94"/>
    </location>
</feature>
<dbReference type="PANTHER" id="PTHR12446">
    <property type="entry name" value="TESMIN/TSO1-RELATED"/>
    <property type="match status" value="1"/>
</dbReference>
<dbReference type="Proteomes" id="UP001633002">
    <property type="component" value="Unassembled WGS sequence"/>
</dbReference>
<dbReference type="GO" id="GO:0005634">
    <property type="term" value="C:nucleus"/>
    <property type="evidence" value="ECO:0007669"/>
    <property type="project" value="UniProtKB-SubCell"/>
</dbReference>
<feature type="compositionally biased region" description="Low complexity" evidence="4">
    <location>
        <begin position="417"/>
        <end position="428"/>
    </location>
</feature>
<protein>
    <recommendedName>
        <fullName evidence="5">CRC domain-containing protein</fullName>
    </recommendedName>
</protein>
<evidence type="ECO:0000313" key="6">
    <source>
        <dbReference type="EMBL" id="KAL3681297.1"/>
    </source>
</evidence>
<dbReference type="PANTHER" id="PTHR12446:SF34">
    <property type="entry name" value="PROTEIN LIN-54 HOMOLOG"/>
    <property type="match status" value="1"/>
</dbReference>
<dbReference type="AlphaFoldDB" id="A0ABD3GS70"/>
<feature type="domain" description="CRC" evidence="5">
    <location>
        <begin position="97"/>
        <end position="221"/>
    </location>
</feature>
<name>A0ABD3GS70_9MARC</name>
<feature type="compositionally biased region" description="Basic and acidic residues" evidence="4">
    <location>
        <begin position="394"/>
        <end position="413"/>
    </location>
</feature>
<dbReference type="Pfam" id="PF03638">
    <property type="entry name" value="TCR"/>
    <property type="match status" value="2"/>
</dbReference>
<evidence type="ECO:0000259" key="5">
    <source>
        <dbReference type="PROSITE" id="PS51634"/>
    </source>
</evidence>
<evidence type="ECO:0000256" key="4">
    <source>
        <dbReference type="SAM" id="MobiDB-lite"/>
    </source>
</evidence>